<evidence type="ECO:0000256" key="1">
    <source>
        <dbReference type="ARBA" id="ARBA00005043"/>
    </source>
</evidence>
<dbReference type="AlphaFoldDB" id="A0A1B5KWW7"/>
<dbReference type="Gene3D" id="3.40.50.300">
    <property type="entry name" value="P-loop containing nucleotide triphosphate hydrolases"/>
    <property type="match status" value="1"/>
</dbReference>
<sequence>MASARIPPLLEPYLRLPPEAALVVLTSVLGCSANWLVLRWAYGLLSGRQQSGRQQKGQAADDGEGDGDAAVVLCSFLQDGAFWREGLSSLVGLFVCLFGCSGLDLDNLQAAKRFSFVDGLTGLYAPDPDPEPATGAGRHHVLLSSTVDHVARTLEAAIAEVSGGGRRVVLVMDHMDAWLATADESASDMAAMLAALRERVHAAVVTVAADEALVQAQNTTLEKEHAALVLSLAHEAHLVVGLRRLDTGTSGDVSGVVRMTGGGRRAGRLEDAEYLYRFSGDGGVKVFERGA</sequence>
<dbReference type="GO" id="GO:0002098">
    <property type="term" value="P:tRNA wobble uridine modification"/>
    <property type="evidence" value="ECO:0007669"/>
    <property type="project" value="InterPro"/>
</dbReference>
<evidence type="ECO:0000313" key="4">
    <source>
        <dbReference type="Proteomes" id="UP000054053"/>
    </source>
</evidence>
<dbReference type="PANTHER" id="PTHR16184">
    <property type="entry name" value="ELONGATOR COMPLEX PROTEIN 6"/>
    <property type="match status" value="1"/>
</dbReference>
<dbReference type="InterPro" id="IPR027417">
    <property type="entry name" value="P-loop_NTPase"/>
</dbReference>
<proteinExistence type="inferred from homology"/>
<dbReference type="Proteomes" id="UP000054053">
    <property type="component" value="Unassembled WGS sequence"/>
</dbReference>
<protein>
    <recommendedName>
        <fullName evidence="5">Elongator complex protein 6</fullName>
    </recommendedName>
</protein>
<gene>
    <name evidence="3" type="ORF">UVI_02032770</name>
</gene>
<evidence type="ECO:0008006" key="5">
    <source>
        <dbReference type="Google" id="ProtNLM"/>
    </source>
</evidence>
<dbReference type="UniPathway" id="UPA00988"/>
<reference evidence="4" key="1">
    <citation type="journal article" date="2016" name="Genome Announc.">
        <title>Genome sequence of Ustilaginoidea virens IPU010, a rice pathogenic fungus causing false smut.</title>
        <authorList>
            <person name="Kumagai T."/>
            <person name="Ishii T."/>
            <person name="Terai G."/>
            <person name="Umemura M."/>
            <person name="Machida M."/>
            <person name="Asai K."/>
        </authorList>
    </citation>
    <scope>NUCLEOTIDE SEQUENCE [LARGE SCALE GENOMIC DNA]</scope>
    <source>
        <strain evidence="4">IPU010</strain>
    </source>
</reference>
<dbReference type="GO" id="GO:0033588">
    <property type="term" value="C:elongator holoenzyme complex"/>
    <property type="evidence" value="ECO:0007669"/>
    <property type="project" value="InterPro"/>
</dbReference>
<organism evidence="3 4">
    <name type="scientific">Ustilaginoidea virens</name>
    <name type="common">Rice false smut fungus</name>
    <name type="synonym">Villosiclava virens</name>
    <dbReference type="NCBI Taxonomy" id="1159556"/>
    <lineage>
        <taxon>Eukaryota</taxon>
        <taxon>Fungi</taxon>
        <taxon>Dikarya</taxon>
        <taxon>Ascomycota</taxon>
        <taxon>Pezizomycotina</taxon>
        <taxon>Sordariomycetes</taxon>
        <taxon>Hypocreomycetidae</taxon>
        <taxon>Hypocreales</taxon>
        <taxon>Clavicipitaceae</taxon>
        <taxon>Ustilaginoidea</taxon>
    </lineage>
</organism>
<dbReference type="InterPro" id="IPR018627">
    <property type="entry name" value="ELP6"/>
</dbReference>
<comment type="pathway">
    <text evidence="1">tRNA modification; 5-methoxycarbonylmethyl-2-thiouridine-tRNA biosynthesis.</text>
</comment>
<comment type="similarity">
    <text evidence="2">Belongs to the ELP6 family.</text>
</comment>
<dbReference type="CDD" id="cd19495">
    <property type="entry name" value="Elp6"/>
    <property type="match status" value="1"/>
</dbReference>
<dbReference type="EMBL" id="BBTG02000015">
    <property type="protein sequence ID" value="GAO14567.1"/>
    <property type="molecule type" value="Genomic_DNA"/>
</dbReference>
<dbReference type="PROSITE" id="PS51257">
    <property type="entry name" value="PROKAR_LIPOPROTEIN"/>
    <property type="match status" value="1"/>
</dbReference>
<accession>A0A1B5KWW7</accession>
<evidence type="ECO:0000313" key="3">
    <source>
        <dbReference type="EMBL" id="GAO14567.1"/>
    </source>
</evidence>
<evidence type="ECO:0000256" key="2">
    <source>
        <dbReference type="ARBA" id="ARBA00008837"/>
    </source>
</evidence>
<comment type="caution">
    <text evidence="3">The sequence shown here is derived from an EMBL/GenBank/DDBJ whole genome shotgun (WGS) entry which is preliminary data.</text>
</comment>
<name>A0A1B5KWW7_USTVR</name>
<dbReference type="PANTHER" id="PTHR16184:SF6">
    <property type="entry name" value="ELONGATOR COMPLEX PROTEIN 6"/>
    <property type="match status" value="1"/>
</dbReference>